<proteinExistence type="predicted"/>
<sequence>MSLKFNREQNRRERLAFIKRYSEWVKSVPNEVWSQQQTTLINSFLNSSKDFQLSRSEYLLMKDRSKSASLRHHEHHTTCSSEAHG</sequence>
<dbReference type="EMBL" id="MT631136">
    <property type="protein sequence ID" value="QNO45649.1"/>
    <property type="molecule type" value="Genomic_DNA"/>
</dbReference>
<dbReference type="InterPro" id="IPR058463">
    <property type="entry name" value="DUF8150"/>
</dbReference>
<evidence type="ECO:0000313" key="2">
    <source>
        <dbReference type="EMBL" id="QNO43295.1"/>
    </source>
</evidence>
<organism evidence="2">
    <name type="scientific">Candidatus Methanogaster sp. ANME-2c ERB4</name>
    <dbReference type="NCBI Taxonomy" id="2759911"/>
    <lineage>
        <taxon>Archaea</taxon>
        <taxon>Methanobacteriati</taxon>
        <taxon>Methanobacteriota</taxon>
        <taxon>Stenosarchaea group</taxon>
        <taxon>Methanomicrobia</taxon>
        <taxon>Methanosarcinales</taxon>
        <taxon>ANME-2 cluster</taxon>
        <taxon>Candidatus Methanogasteraceae</taxon>
        <taxon>Candidatus Methanogaster</taxon>
    </lineage>
</organism>
<reference evidence="2" key="1">
    <citation type="submission" date="2020-06" db="EMBL/GenBank/DDBJ databases">
        <title>Unique genomic features of the anaerobic methanotrophic archaea.</title>
        <authorList>
            <person name="Chadwick G.L."/>
            <person name="Skennerton C.T."/>
            <person name="Laso-Perez R."/>
            <person name="Leu A.O."/>
            <person name="Speth D.R."/>
            <person name="Yu H."/>
            <person name="Morgan-Lang C."/>
            <person name="Hatzenpichler R."/>
            <person name="Goudeau D."/>
            <person name="Malmstrom R."/>
            <person name="Brazelton W.J."/>
            <person name="Woyke T."/>
            <person name="Hallam S.J."/>
            <person name="Tyson G.W."/>
            <person name="Wegener G."/>
            <person name="Boetius A."/>
            <person name="Orphan V."/>
        </authorList>
    </citation>
    <scope>NUCLEOTIDE SEQUENCE</scope>
</reference>
<protein>
    <submittedName>
        <fullName evidence="2">Uncharacterized protein</fullName>
    </submittedName>
</protein>
<dbReference type="EMBL" id="MT630806">
    <property type="protein sequence ID" value="QNO43295.1"/>
    <property type="molecule type" value="Genomic_DNA"/>
</dbReference>
<dbReference type="AlphaFoldDB" id="A0A7G9Y5L1"/>
<dbReference type="Pfam" id="PF26477">
    <property type="entry name" value="DUF8150"/>
    <property type="match status" value="1"/>
</dbReference>
<name>A0A7G9Y5L1_9EURY</name>
<gene>
    <name evidence="2" type="ORF">BKKEKDFB_00007</name>
    <name evidence="3" type="ORF">JMABOEBK_00046</name>
</gene>
<feature type="region of interest" description="Disordered" evidence="1">
    <location>
        <begin position="65"/>
        <end position="85"/>
    </location>
</feature>
<evidence type="ECO:0000256" key="1">
    <source>
        <dbReference type="SAM" id="MobiDB-lite"/>
    </source>
</evidence>
<accession>A0A7G9Y5L1</accession>
<evidence type="ECO:0000313" key="3">
    <source>
        <dbReference type="EMBL" id="QNO45649.1"/>
    </source>
</evidence>